<dbReference type="OrthoDB" id="4232400at2759"/>
<name>A0A6A6TSD4_9PLEO</name>
<evidence type="ECO:0000256" key="1">
    <source>
        <dbReference type="SAM" id="MobiDB-lite"/>
    </source>
</evidence>
<dbReference type="EMBL" id="MU004290">
    <property type="protein sequence ID" value="KAF2662211.1"/>
    <property type="molecule type" value="Genomic_DNA"/>
</dbReference>
<evidence type="ECO:0000313" key="3">
    <source>
        <dbReference type="Proteomes" id="UP000799324"/>
    </source>
</evidence>
<feature type="region of interest" description="Disordered" evidence="1">
    <location>
        <begin position="288"/>
        <end position="333"/>
    </location>
</feature>
<accession>A0A6A6TSD4</accession>
<reference evidence="2" key="1">
    <citation type="journal article" date="2020" name="Stud. Mycol.">
        <title>101 Dothideomycetes genomes: a test case for predicting lifestyles and emergence of pathogens.</title>
        <authorList>
            <person name="Haridas S."/>
            <person name="Albert R."/>
            <person name="Binder M."/>
            <person name="Bloem J."/>
            <person name="Labutti K."/>
            <person name="Salamov A."/>
            <person name="Andreopoulos B."/>
            <person name="Baker S."/>
            <person name="Barry K."/>
            <person name="Bills G."/>
            <person name="Bluhm B."/>
            <person name="Cannon C."/>
            <person name="Castanera R."/>
            <person name="Culley D."/>
            <person name="Daum C."/>
            <person name="Ezra D."/>
            <person name="Gonzalez J."/>
            <person name="Henrissat B."/>
            <person name="Kuo A."/>
            <person name="Liang C."/>
            <person name="Lipzen A."/>
            <person name="Lutzoni F."/>
            <person name="Magnuson J."/>
            <person name="Mondo S."/>
            <person name="Nolan M."/>
            <person name="Ohm R."/>
            <person name="Pangilinan J."/>
            <person name="Park H.-J."/>
            <person name="Ramirez L."/>
            <person name="Alfaro M."/>
            <person name="Sun H."/>
            <person name="Tritt A."/>
            <person name="Yoshinaga Y."/>
            <person name="Zwiers L.-H."/>
            <person name="Turgeon B."/>
            <person name="Goodwin S."/>
            <person name="Spatafora J."/>
            <person name="Crous P."/>
            <person name="Grigoriev I."/>
        </authorList>
    </citation>
    <scope>NUCLEOTIDE SEQUENCE</scope>
    <source>
        <strain evidence="2">CBS 122681</strain>
    </source>
</reference>
<keyword evidence="3" id="KW-1185">Reference proteome</keyword>
<dbReference type="AlphaFoldDB" id="A0A6A6TSD4"/>
<dbReference type="Proteomes" id="UP000799324">
    <property type="component" value="Unassembled WGS sequence"/>
</dbReference>
<feature type="compositionally biased region" description="Acidic residues" evidence="1">
    <location>
        <begin position="373"/>
        <end position="405"/>
    </location>
</feature>
<protein>
    <submittedName>
        <fullName evidence="2">Uncharacterized protein</fullName>
    </submittedName>
</protein>
<proteinExistence type="predicted"/>
<feature type="region of interest" description="Disordered" evidence="1">
    <location>
        <begin position="1"/>
        <end position="96"/>
    </location>
</feature>
<evidence type="ECO:0000313" key="2">
    <source>
        <dbReference type="EMBL" id="KAF2662211.1"/>
    </source>
</evidence>
<feature type="compositionally biased region" description="Polar residues" evidence="1">
    <location>
        <begin position="55"/>
        <end position="67"/>
    </location>
</feature>
<feature type="compositionally biased region" description="Polar residues" evidence="1">
    <location>
        <begin position="11"/>
        <end position="44"/>
    </location>
</feature>
<sequence>MAYRTPHNRAYNYTYSRNYPTTTSRTPNSTALQNPYPPSTQYNTPAYPPPPPAPQSTHHSTGPQHARTSYAPPPRTPHTFQQPPHNAGYAPIYRVTPTNPWEKSNHQMIKEGGWENQKEFMESHGLRLWNHEDFDEARELLDAYRRVDAWRFGFDGGEKDWSGDRPDADERDCDGDWGYERGVRGYGLASSQGGKERYEEQEEHAYSPTSTSTFQGNPYHFENMDQCRFSYDRSPREWYPGNEVQNHASESSEKGGREVVYFGHNDVVSSGFGDADGEWFGYDDDEYEHESFSTDSDTYEGSGYDNSLEDSGRGDFDDGLPGSEDRSLGFLDNESGGELEWFGDCDLVSAGDGDDGSDDGASCYADVGLGGDEYGDDDCGSEDIGDDGSGSDDDGDDDYGDDDWD</sequence>
<organism evidence="2 3">
    <name type="scientific">Lophiostoma macrostomum CBS 122681</name>
    <dbReference type="NCBI Taxonomy" id="1314788"/>
    <lineage>
        <taxon>Eukaryota</taxon>
        <taxon>Fungi</taxon>
        <taxon>Dikarya</taxon>
        <taxon>Ascomycota</taxon>
        <taxon>Pezizomycotina</taxon>
        <taxon>Dothideomycetes</taxon>
        <taxon>Pleosporomycetidae</taxon>
        <taxon>Pleosporales</taxon>
        <taxon>Lophiostomataceae</taxon>
        <taxon>Lophiostoma</taxon>
    </lineage>
</organism>
<feature type="region of interest" description="Disordered" evidence="1">
    <location>
        <begin position="345"/>
        <end position="405"/>
    </location>
</feature>
<gene>
    <name evidence="2" type="ORF">K491DRAFT_686694</name>
</gene>